<accession>A0A3R9PBE2</accession>
<protein>
    <submittedName>
        <fullName evidence="1">Uncharacterized protein</fullName>
    </submittedName>
</protein>
<evidence type="ECO:0000313" key="2">
    <source>
        <dbReference type="Proteomes" id="UP000277582"/>
    </source>
</evidence>
<organism evidence="1 2">
    <name type="scientific">Candidatus Methanodesulfokora washburnensis</name>
    <dbReference type="NCBI Taxonomy" id="2478471"/>
    <lineage>
        <taxon>Archaea</taxon>
        <taxon>Thermoproteota</taxon>
        <taxon>Candidatus Korarchaeia</taxon>
        <taxon>Candidatus Korarchaeia incertae sedis</taxon>
        <taxon>Candidatus Methanodesulfokora</taxon>
    </lineage>
</organism>
<comment type="caution">
    <text evidence="1">The sequence shown here is derived from an EMBL/GenBank/DDBJ whole genome shotgun (WGS) entry which is preliminary data.</text>
</comment>
<evidence type="ECO:0000313" key="1">
    <source>
        <dbReference type="EMBL" id="RSN71273.1"/>
    </source>
</evidence>
<dbReference type="AlphaFoldDB" id="A0A3R9PBE2"/>
<sequence>MAVVSQYFSGFSPSAFPTDTNKITFTTIVCDRAGTREKSKVIIPDIYSLLERIKAIEEEVKNIPKVSR</sequence>
<dbReference type="Proteomes" id="UP000277582">
    <property type="component" value="Unassembled WGS sequence"/>
</dbReference>
<dbReference type="EMBL" id="RCOS01000177">
    <property type="protein sequence ID" value="RSN71273.1"/>
    <property type="molecule type" value="Genomic_DNA"/>
</dbReference>
<dbReference type="RefSeq" id="WP_125673023.1">
    <property type="nucleotide sequence ID" value="NZ_RCOS01000177.1"/>
</dbReference>
<reference evidence="1 2" key="1">
    <citation type="submission" date="2018-10" db="EMBL/GenBank/DDBJ databases">
        <title>Co-occurring genomic capacity for anaerobic methane metabolism and dissimilatory sulfite reduction discovered in the Korarchaeota.</title>
        <authorList>
            <person name="Mckay L.J."/>
            <person name="Dlakic M."/>
            <person name="Fields M.W."/>
            <person name="Delmont T.O."/>
            <person name="Eren A.M."/>
            <person name="Jay Z.J."/>
            <person name="Klingelsmith K.B."/>
            <person name="Rusch D.B."/>
            <person name="Inskeep W.P."/>
        </authorList>
    </citation>
    <scope>NUCLEOTIDE SEQUENCE [LARGE SCALE GENOMIC DNA]</scope>
    <source>
        <strain evidence="1 2">MDKW</strain>
    </source>
</reference>
<keyword evidence="2" id="KW-1185">Reference proteome</keyword>
<gene>
    <name evidence="1" type="ORF">D6D85_16340</name>
</gene>
<name>A0A3R9PBE2_9CREN</name>
<proteinExistence type="predicted"/>